<feature type="transmembrane region" description="Helical" evidence="7">
    <location>
        <begin position="271"/>
        <end position="294"/>
    </location>
</feature>
<dbReference type="EMBL" id="SUVG01000002">
    <property type="protein sequence ID" value="MBE6420859.1"/>
    <property type="molecule type" value="Genomic_DNA"/>
</dbReference>
<evidence type="ECO:0000256" key="7">
    <source>
        <dbReference type="SAM" id="Phobius"/>
    </source>
</evidence>
<dbReference type="InterPro" id="IPR051447">
    <property type="entry name" value="Lipoprotein-release_system"/>
</dbReference>
<keyword evidence="6 7" id="KW-0472">Membrane</keyword>
<evidence type="ECO:0000256" key="4">
    <source>
        <dbReference type="ARBA" id="ARBA00022692"/>
    </source>
</evidence>
<evidence type="ECO:0000313" key="10">
    <source>
        <dbReference type="EMBL" id="MBE6420859.1"/>
    </source>
</evidence>
<feature type="transmembrane region" description="Helical" evidence="7">
    <location>
        <begin position="323"/>
        <end position="348"/>
    </location>
</feature>
<protein>
    <submittedName>
        <fullName evidence="10">FtsX-like permease family protein</fullName>
    </submittedName>
</protein>
<dbReference type="InterPro" id="IPR003838">
    <property type="entry name" value="ABC3_permease_C"/>
</dbReference>
<sequence>MKFERFVAVRYLTRRQGLFAFITTLIGVAGVSVGVAALITTLSVMNGFQTDIKDKIIGAQSHILVFGQMSQNSYPEKIKNIEELPLVSAAAPHIYGQAILTYAGQSMGVIIRGLDPEQEKNINTLADSVTEGSFSPENWPEDAPPPLVLGTELAANMGMDIGDDVVMISPQSISTSAGMFPKMKKFRISGLLRTGYYEFDNTIAYTLLPHASDFLGLKQGVTGVAVKLHNLNKADEAARQIQQAVGYGYSVRTFAQMNSTLYAALKLEKTMMFIILFLIIGVASLNIAGNLILLGTEKLRDIGILRAIGASPKLIRKVFMWEAMVIATLGIVLGLLLACLLCWIIASFNIVELPGDIYYLTKVPVRMQLWDIVAVVGGSYLICFAAGLYPAAKASRVHPTDAIRYG</sequence>
<keyword evidence="5 7" id="KW-1133">Transmembrane helix</keyword>
<evidence type="ECO:0000259" key="9">
    <source>
        <dbReference type="Pfam" id="PF12704"/>
    </source>
</evidence>
<feature type="transmembrane region" description="Helical" evidence="7">
    <location>
        <begin position="368"/>
        <end position="389"/>
    </location>
</feature>
<comment type="similarity">
    <text evidence="2">Belongs to the ABC-4 integral membrane protein family. LolC/E subfamily.</text>
</comment>
<name>A0A928DRH2_9BACT</name>
<evidence type="ECO:0000256" key="6">
    <source>
        <dbReference type="ARBA" id="ARBA00023136"/>
    </source>
</evidence>
<evidence type="ECO:0000256" key="1">
    <source>
        <dbReference type="ARBA" id="ARBA00004651"/>
    </source>
</evidence>
<comment type="subcellular location">
    <subcellularLocation>
        <location evidence="1">Cell membrane</location>
        <topology evidence="1">Multi-pass membrane protein</topology>
    </subcellularLocation>
</comment>
<dbReference type="Pfam" id="PF02687">
    <property type="entry name" value="FtsX"/>
    <property type="match status" value="1"/>
</dbReference>
<comment type="caution">
    <text evidence="10">The sequence shown here is derived from an EMBL/GenBank/DDBJ whole genome shotgun (WGS) entry which is preliminary data.</text>
</comment>
<dbReference type="Pfam" id="PF12704">
    <property type="entry name" value="MacB_PCD"/>
    <property type="match status" value="1"/>
</dbReference>
<proteinExistence type="inferred from homology"/>
<gene>
    <name evidence="10" type="ORF">E7027_01755</name>
</gene>
<accession>A0A928DRH2</accession>
<organism evidence="10 11">
    <name type="scientific">Candidatus Avelusimicrobium gallicola</name>
    <dbReference type="NCBI Taxonomy" id="2562704"/>
    <lineage>
        <taxon>Bacteria</taxon>
        <taxon>Pseudomonadati</taxon>
        <taxon>Elusimicrobiota</taxon>
        <taxon>Elusimicrobia</taxon>
        <taxon>Elusimicrobiales</taxon>
        <taxon>Elusimicrobiaceae</taxon>
        <taxon>Candidatus Avelusimicrobium</taxon>
    </lineage>
</organism>
<dbReference type="Proteomes" id="UP000725649">
    <property type="component" value="Unassembled WGS sequence"/>
</dbReference>
<reference evidence="10" key="1">
    <citation type="submission" date="2019-04" db="EMBL/GenBank/DDBJ databases">
        <title>Evolution of Biomass-Degrading Anaerobic Consortia Revealed by Metagenomics.</title>
        <authorList>
            <person name="Peng X."/>
        </authorList>
    </citation>
    <scope>NUCLEOTIDE SEQUENCE</scope>
    <source>
        <strain evidence="10">SIG66</strain>
    </source>
</reference>
<dbReference type="GO" id="GO:0044874">
    <property type="term" value="P:lipoprotein localization to outer membrane"/>
    <property type="evidence" value="ECO:0007669"/>
    <property type="project" value="TreeGrafter"/>
</dbReference>
<feature type="transmembrane region" description="Helical" evidence="7">
    <location>
        <begin position="21"/>
        <end position="45"/>
    </location>
</feature>
<feature type="domain" description="MacB-like periplasmic core" evidence="9">
    <location>
        <begin position="25"/>
        <end position="243"/>
    </location>
</feature>
<dbReference type="PANTHER" id="PTHR30489">
    <property type="entry name" value="LIPOPROTEIN-RELEASING SYSTEM TRANSMEMBRANE PROTEIN LOLE"/>
    <property type="match status" value="1"/>
</dbReference>
<evidence type="ECO:0000313" key="11">
    <source>
        <dbReference type="Proteomes" id="UP000725649"/>
    </source>
</evidence>
<feature type="domain" description="ABC3 transporter permease C-terminal" evidence="8">
    <location>
        <begin position="273"/>
        <end position="399"/>
    </location>
</feature>
<evidence type="ECO:0000256" key="5">
    <source>
        <dbReference type="ARBA" id="ARBA00022989"/>
    </source>
</evidence>
<keyword evidence="3" id="KW-1003">Cell membrane</keyword>
<evidence type="ECO:0000256" key="3">
    <source>
        <dbReference type="ARBA" id="ARBA00022475"/>
    </source>
</evidence>
<dbReference type="AlphaFoldDB" id="A0A928DRH2"/>
<keyword evidence="4 7" id="KW-0812">Transmembrane</keyword>
<dbReference type="GO" id="GO:0098797">
    <property type="term" value="C:plasma membrane protein complex"/>
    <property type="evidence" value="ECO:0007669"/>
    <property type="project" value="TreeGrafter"/>
</dbReference>
<evidence type="ECO:0000259" key="8">
    <source>
        <dbReference type="Pfam" id="PF02687"/>
    </source>
</evidence>
<evidence type="ECO:0000256" key="2">
    <source>
        <dbReference type="ARBA" id="ARBA00005236"/>
    </source>
</evidence>
<dbReference type="PANTHER" id="PTHR30489:SF0">
    <property type="entry name" value="LIPOPROTEIN-RELEASING SYSTEM TRANSMEMBRANE PROTEIN LOLE"/>
    <property type="match status" value="1"/>
</dbReference>
<dbReference type="InterPro" id="IPR025857">
    <property type="entry name" value="MacB_PCD"/>
</dbReference>